<feature type="non-terminal residue" evidence="1">
    <location>
        <position position="80"/>
    </location>
</feature>
<comment type="caution">
    <text evidence="1">The sequence shown here is derived from an EMBL/GenBank/DDBJ whole genome shotgun (WGS) entry which is preliminary data.</text>
</comment>
<evidence type="ECO:0000313" key="1">
    <source>
        <dbReference type="EMBL" id="CAG8568645.1"/>
    </source>
</evidence>
<proteinExistence type="predicted"/>
<accession>A0ACA9M9E5</accession>
<reference evidence="1" key="1">
    <citation type="submission" date="2021-06" db="EMBL/GenBank/DDBJ databases">
        <authorList>
            <person name="Kallberg Y."/>
            <person name="Tangrot J."/>
            <person name="Rosling A."/>
        </authorList>
    </citation>
    <scope>NUCLEOTIDE SEQUENCE</scope>
    <source>
        <strain evidence="1">28 12/20/2015</strain>
    </source>
</reference>
<keyword evidence="2" id="KW-1185">Reference proteome</keyword>
<protein>
    <submittedName>
        <fullName evidence="1">7938_t:CDS:1</fullName>
    </submittedName>
</protein>
<dbReference type="Proteomes" id="UP000789366">
    <property type="component" value="Unassembled WGS sequence"/>
</dbReference>
<evidence type="ECO:0000313" key="2">
    <source>
        <dbReference type="Proteomes" id="UP000789366"/>
    </source>
</evidence>
<sequence length="80" mass="8934">MKKYYSVILLLLLLPFSLSFSHKRIYPIDPSPCSERRGCHNGYCWSGCSGALANVNGVEWCYTSVGGFGGEYTRCNSDQE</sequence>
<name>A0ACA9M9E5_9GLOM</name>
<dbReference type="EMBL" id="CAJVPW010006412">
    <property type="protein sequence ID" value="CAG8568645.1"/>
    <property type="molecule type" value="Genomic_DNA"/>
</dbReference>
<organism evidence="1 2">
    <name type="scientific">Cetraspora pellucida</name>
    <dbReference type="NCBI Taxonomy" id="1433469"/>
    <lineage>
        <taxon>Eukaryota</taxon>
        <taxon>Fungi</taxon>
        <taxon>Fungi incertae sedis</taxon>
        <taxon>Mucoromycota</taxon>
        <taxon>Glomeromycotina</taxon>
        <taxon>Glomeromycetes</taxon>
        <taxon>Diversisporales</taxon>
        <taxon>Gigasporaceae</taxon>
        <taxon>Cetraspora</taxon>
    </lineage>
</organism>
<gene>
    <name evidence="1" type="ORF">SPELUC_LOCUS5903</name>
</gene>